<protein>
    <recommendedName>
        <fullName evidence="3">N-acetyltransferase domain-containing protein</fullName>
    </recommendedName>
</protein>
<dbReference type="InParanoid" id="W3XRT9"/>
<dbReference type="Proteomes" id="UP000030651">
    <property type="component" value="Unassembled WGS sequence"/>
</dbReference>
<dbReference type="SUPFAM" id="SSF55729">
    <property type="entry name" value="Acyl-CoA N-acyltransferases (Nat)"/>
    <property type="match status" value="1"/>
</dbReference>
<evidence type="ECO:0000313" key="1">
    <source>
        <dbReference type="EMBL" id="ETS87966.1"/>
    </source>
</evidence>
<name>W3XRT9_PESFW</name>
<proteinExistence type="predicted"/>
<dbReference type="PANTHER" id="PTHR42791">
    <property type="entry name" value="GNAT FAMILY ACETYLTRANSFERASE"/>
    <property type="match status" value="1"/>
</dbReference>
<dbReference type="EMBL" id="KI912109">
    <property type="protein sequence ID" value="ETS87966.1"/>
    <property type="molecule type" value="Genomic_DNA"/>
</dbReference>
<dbReference type="InterPro" id="IPR016181">
    <property type="entry name" value="Acyl_CoA_acyltransferase"/>
</dbReference>
<accession>W3XRT9</accession>
<evidence type="ECO:0000313" key="2">
    <source>
        <dbReference type="Proteomes" id="UP000030651"/>
    </source>
</evidence>
<dbReference type="OrthoDB" id="410198at2759"/>
<dbReference type="GeneID" id="19266807"/>
<evidence type="ECO:0008006" key="3">
    <source>
        <dbReference type="Google" id="ProtNLM"/>
    </source>
</evidence>
<dbReference type="KEGG" id="pfy:PFICI_01794"/>
<dbReference type="InterPro" id="IPR052523">
    <property type="entry name" value="Trichothecene_AcTrans"/>
</dbReference>
<dbReference type="HOGENOM" id="CLU_060131_6_5_1"/>
<dbReference type="Gene3D" id="3.40.630.30">
    <property type="match status" value="1"/>
</dbReference>
<sequence length="197" mass="21997">MPLVVQPATEADVPRAVEIEAAAYGPNQFTPILFPGPMPANALEERAAFFVKGLREDPTTRWHKVVDTDLDGQEQTVAVVKWHIFTEKPQFTPRAAVQGCNLEACDLVFGGLQRQRARILGDTSYRRGAATLLIQIVLEEAQKRGMIAYLESSEAGHSLYKGQGFEDIEMHEVDLSKWGATDTHKTWAMMWKPTKNS</sequence>
<organism evidence="1 2">
    <name type="scientific">Pestalotiopsis fici (strain W106-1 / CGMCC3.15140)</name>
    <dbReference type="NCBI Taxonomy" id="1229662"/>
    <lineage>
        <taxon>Eukaryota</taxon>
        <taxon>Fungi</taxon>
        <taxon>Dikarya</taxon>
        <taxon>Ascomycota</taxon>
        <taxon>Pezizomycotina</taxon>
        <taxon>Sordariomycetes</taxon>
        <taxon>Xylariomycetidae</taxon>
        <taxon>Amphisphaeriales</taxon>
        <taxon>Sporocadaceae</taxon>
        <taxon>Pestalotiopsis</taxon>
    </lineage>
</organism>
<keyword evidence="2" id="KW-1185">Reference proteome</keyword>
<gene>
    <name evidence="1" type="ORF">PFICI_01794</name>
</gene>
<dbReference type="OMA" id="EMDRRWW"/>
<dbReference type="eggNOG" id="ENOG502SQRM">
    <property type="taxonomic scope" value="Eukaryota"/>
</dbReference>
<dbReference type="PANTHER" id="PTHR42791:SF14">
    <property type="entry name" value="N-ACETYLTRANSFERASE DOMAIN-CONTAINING PROTEIN"/>
    <property type="match status" value="1"/>
</dbReference>
<dbReference type="AlphaFoldDB" id="W3XRT9"/>
<reference evidence="2" key="1">
    <citation type="journal article" date="2015" name="BMC Genomics">
        <title>Genomic and transcriptomic analysis of the endophytic fungus Pestalotiopsis fici reveals its lifestyle and high potential for synthesis of natural products.</title>
        <authorList>
            <person name="Wang X."/>
            <person name="Zhang X."/>
            <person name="Liu L."/>
            <person name="Xiang M."/>
            <person name="Wang W."/>
            <person name="Sun X."/>
            <person name="Che Y."/>
            <person name="Guo L."/>
            <person name="Liu G."/>
            <person name="Guo L."/>
            <person name="Wang C."/>
            <person name="Yin W.B."/>
            <person name="Stadler M."/>
            <person name="Zhang X."/>
            <person name="Liu X."/>
        </authorList>
    </citation>
    <scope>NUCLEOTIDE SEQUENCE [LARGE SCALE GENOMIC DNA]</scope>
    <source>
        <strain evidence="2">W106-1 / CGMCC3.15140</strain>
    </source>
</reference>
<dbReference type="RefSeq" id="XP_007828566.1">
    <property type="nucleotide sequence ID" value="XM_007830375.1"/>
</dbReference>